<dbReference type="Proteomes" id="UP000056090">
    <property type="component" value="Chromosome"/>
</dbReference>
<dbReference type="InterPro" id="IPR006059">
    <property type="entry name" value="SBP"/>
</dbReference>
<evidence type="ECO:0000313" key="4">
    <source>
        <dbReference type="Proteomes" id="UP000056090"/>
    </source>
</evidence>
<evidence type="ECO:0000256" key="1">
    <source>
        <dbReference type="ARBA" id="ARBA00004418"/>
    </source>
</evidence>
<evidence type="ECO:0008006" key="5">
    <source>
        <dbReference type="Google" id="ProtNLM"/>
    </source>
</evidence>
<sequence length="428" mass="47120">MCDCAMVQASQKSHPTKPTLVIAEHRSARLNALYQLKEGLEARLEINLKIVEYPAPAQDYFTKLVTELRAGNAPDIFSIPRDVQLDDLAAAGYLADLTTAMHNWDGYSQLPKLVSSLAKGSFDNRTYAVPSIVAIEQLYYRHDLLEAAGIDTTQPKSWQELLHRARTIKQVTGQFPLLFPAGLTWGMGSYTEGLRYLLAGFSDYRLINQQGQYQLNDSAVLEAFSFYQTLVQEELLPVTPLLNPEPWVIPKYEMFPKGELMITTCGTWCRVFDWGASSRNPIKNVEQAVGNWKIPTADGSPPFVLASMVYAWAVNAKSRQLDMATELALALGSVDVALTYARNLGNVPARMDAREHADFHQLGALMEAHAQLPEARALRSTVGANAVMAGVARSTEAVLIGREDAKGAQQLLKAYVASVLGDNAVSED</sequence>
<dbReference type="PANTHER" id="PTHR43649">
    <property type="entry name" value="ARABINOSE-BINDING PROTEIN-RELATED"/>
    <property type="match status" value="1"/>
</dbReference>
<dbReference type="eggNOG" id="COG2182">
    <property type="taxonomic scope" value="Bacteria"/>
</dbReference>
<dbReference type="AlphaFoldDB" id="A0A075P1P0"/>
<proteinExistence type="inferred from homology"/>
<dbReference type="KEGG" id="aal:EP13_14235"/>
<comment type="similarity">
    <text evidence="2">Belongs to the bacterial solute-binding protein 1 family.</text>
</comment>
<dbReference type="Pfam" id="PF13416">
    <property type="entry name" value="SBP_bac_8"/>
    <property type="match status" value="1"/>
</dbReference>
<protein>
    <recommendedName>
        <fullName evidence="5">ABC transporter substrate-binding protein</fullName>
    </recommendedName>
</protein>
<accession>A0A075P1P0</accession>
<evidence type="ECO:0000313" key="3">
    <source>
        <dbReference type="EMBL" id="AIF99746.1"/>
    </source>
</evidence>
<evidence type="ECO:0000256" key="2">
    <source>
        <dbReference type="ARBA" id="ARBA00008520"/>
    </source>
</evidence>
<dbReference type="GO" id="GO:0042597">
    <property type="term" value="C:periplasmic space"/>
    <property type="evidence" value="ECO:0007669"/>
    <property type="project" value="UniProtKB-SubCell"/>
</dbReference>
<name>A0A075P1P0_9ALTE</name>
<dbReference type="Gene3D" id="3.40.190.10">
    <property type="entry name" value="Periplasmic binding protein-like II"/>
    <property type="match status" value="2"/>
</dbReference>
<dbReference type="EMBL" id="CP008849">
    <property type="protein sequence ID" value="AIF99746.1"/>
    <property type="molecule type" value="Genomic_DNA"/>
</dbReference>
<dbReference type="SUPFAM" id="SSF53850">
    <property type="entry name" value="Periplasmic binding protein-like II"/>
    <property type="match status" value="1"/>
</dbReference>
<keyword evidence="4" id="KW-1185">Reference proteome</keyword>
<gene>
    <name evidence="3" type="ORF">EP13_14235</name>
</gene>
<comment type="subcellular location">
    <subcellularLocation>
        <location evidence="1">Periplasm</location>
    </subcellularLocation>
</comment>
<reference evidence="3 4" key="1">
    <citation type="submission" date="2014-06" db="EMBL/GenBank/DDBJ databases">
        <title>Genomes of Alteromonas australica, a world apart.</title>
        <authorList>
            <person name="Gonzaga A."/>
            <person name="Lopez-Perez M."/>
            <person name="Rodriguez-Valera F."/>
        </authorList>
    </citation>
    <scope>NUCLEOTIDE SEQUENCE [LARGE SCALE GENOMIC DNA]</scope>
    <source>
        <strain evidence="3 4">H 17</strain>
    </source>
</reference>
<dbReference type="InterPro" id="IPR050490">
    <property type="entry name" value="Bact_solute-bd_prot1"/>
</dbReference>
<dbReference type="PANTHER" id="PTHR43649:SF12">
    <property type="entry name" value="DIACETYLCHITOBIOSE BINDING PROTEIN DASA"/>
    <property type="match status" value="1"/>
</dbReference>
<organism evidence="3 4">
    <name type="scientific">Alteromonas australica</name>
    <dbReference type="NCBI Taxonomy" id="589873"/>
    <lineage>
        <taxon>Bacteria</taxon>
        <taxon>Pseudomonadati</taxon>
        <taxon>Pseudomonadota</taxon>
        <taxon>Gammaproteobacteria</taxon>
        <taxon>Alteromonadales</taxon>
        <taxon>Alteromonadaceae</taxon>
        <taxon>Alteromonas/Salinimonas group</taxon>
        <taxon>Alteromonas</taxon>
    </lineage>
</organism>